<dbReference type="SMART" id="SM01034">
    <property type="entry name" value="BLUF"/>
    <property type="match status" value="1"/>
</dbReference>
<evidence type="ECO:0000313" key="2">
    <source>
        <dbReference type="EMBL" id="NTS63901.1"/>
    </source>
</evidence>
<comment type="caution">
    <text evidence="2">The sequence shown here is derived from an EMBL/GenBank/DDBJ whole genome shotgun (WGS) entry which is preliminary data.</text>
</comment>
<gene>
    <name evidence="2" type="ORF">HRV97_01835</name>
</gene>
<sequence length="139" mass="15728">MMTDQPDARFRRIVYASTATARTDDDTQIDILRQSRANNGLNGISGILLSDGRRFLQVLEGTPEAIAHVFAQISADPRHGEVRTLHDELDSRRIFSGWTMASMSDDRQTEAIRERLQVLLRSAPEGIRDEFEDILRTVS</sequence>
<dbReference type="Pfam" id="PF04940">
    <property type="entry name" value="BLUF"/>
    <property type="match status" value="1"/>
</dbReference>
<name>A0ABX2JES5_9SPHN</name>
<proteinExistence type="predicted"/>
<dbReference type="InterPro" id="IPR036046">
    <property type="entry name" value="Acylphosphatase-like_dom_sf"/>
</dbReference>
<dbReference type="Gene3D" id="3.30.70.100">
    <property type="match status" value="1"/>
</dbReference>
<reference evidence="2 3" key="1">
    <citation type="submission" date="2020-06" db="EMBL/GenBank/DDBJ databases">
        <title>Sphingomonas hominis sp. nov., a member of the Sphingomonas, isolated from the hair of a 22-year-old girl.</title>
        <authorList>
            <person name="Zhang D.-F."/>
            <person name="Cui X.-W."/>
        </authorList>
    </citation>
    <scope>NUCLEOTIDE SEQUENCE [LARGE SCALE GENOMIC DNA]</scope>
    <source>
        <strain evidence="2 3">HHU CXW</strain>
    </source>
</reference>
<dbReference type="RefSeq" id="WP_174191989.1">
    <property type="nucleotide sequence ID" value="NZ_JABULH010000001.1"/>
</dbReference>
<dbReference type="SUPFAM" id="SSF54975">
    <property type="entry name" value="Acylphosphatase/BLUF domain-like"/>
    <property type="match status" value="1"/>
</dbReference>
<protein>
    <submittedName>
        <fullName evidence="2">BLUF domain-containing protein</fullName>
    </submittedName>
</protein>
<feature type="domain" description="BLUF" evidence="1">
    <location>
        <begin position="10"/>
        <end position="101"/>
    </location>
</feature>
<organism evidence="2 3">
    <name type="scientific">Sphingomonas hominis</name>
    <dbReference type="NCBI Taxonomy" id="2741495"/>
    <lineage>
        <taxon>Bacteria</taxon>
        <taxon>Pseudomonadati</taxon>
        <taxon>Pseudomonadota</taxon>
        <taxon>Alphaproteobacteria</taxon>
        <taxon>Sphingomonadales</taxon>
        <taxon>Sphingomonadaceae</taxon>
        <taxon>Sphingomonas</taxon>
    </lineage>
</organism>
<dbReference type="EMBL" id="JABULH010000001">
    <property type="protein sequence ID" value="NTS63901.1"/>
    <property type="molecule type" value="Genomic_DNA"/>
</dbReference>
<evidence type="ECO:0000259" key="1">
    <source>
        <dbReference type="PROSITE" id="PS50925"/>
    </source>
</evidence>
<accession>A0ABX2JES5</accession>
<dbReference type="PROSITE" id="PS50925">
    <property type="entry name" value="BLUF"/>
    <property type="match status" value="1"/>
</dbReference>
<keyword evidence="3" id="KW-1185">Reference proteome</keyword>
<dbReference type="Proteomes" id="UP000621447">
    <property type="component" value="Unassembled WGS sequence"/>
</dbReference>
<evidence type="ECO:0000313" key="3">
    <source>
        <dbReference type="Proteomes" id="UP000621447"/>
    </source>
</evidence>
<dbReference type="InterPro" id="IPR007024">
    <property type="entry name" value="BLUF_domain"/>
</dbReference>